<feature type="domain" description="Protein kinase" evidence="9">
    <location>
        <begin position="335"/>
        <end position="591"/>
    </location>
</feature>
<sequence length="679" mass="79484">MEEQQDQVQQTDPFVGVGRKSNIEEYKQSDIFERDLAEFSRHSIQFLEFCDQQQEISEDQLNQNKFLIYDMTYDKKYNMIKDGEELKELFLKLNSCNQMKDLWKTYWKQVMQNTELFWDYCESGDLQKLDQLLEKKMININATSRDNYNAAHYACIHGNRQILERLNQIGCNFQAVTSFGRTVLHLASIRGSLECVQYILENNLCDINQQDHSKSTALHYASANNHDQIVKILLDHKIDASVKNDQGLCAEDLLYGINTFNIFDSYNSSLISNSINSQETRYYSKYSIAGSVVRPGRSDQVMKLLQNCQQHKKLKQCLLKSSFMSDQDIISKDDFLLIRQLGTGGFGEVNLVQYMKNKQFYAIKIMRKDMIIRRSAEKYIIQERQTLEKIKGHPFVCQLHFAFQDINFLYLVLEYIQGEDLSKLLFRGDSLEEDIARMYIAELVLAIEFLHNKGIIYRDLKPENVLIDIDGHIKLVDFGLVKTGMNRRKKTKSFCGTPSYLSPEMIKQKGHNHAVDWYGVGILTYELLYGENPFQGNDAKQVFNSVQNKRLNKPSGLSQEGWDFIQKLMCKDPSKRLGTQSSDEVKNHPWFKNINWEDVYQKKLKVPQYSWMKDNFLQNILKNIKQNADRQRQIQQNYDDFEFEDMEIQQSNTTVQTELAQSIGSNPCQAPYFYNWTFF</sequence>
<dbReference type="InParanoid" id="I7M9D4"/>
<keyword evidence="11" id="KW-1185">Reference proteome</keyword>
<evidence type="ECO:0000256" key="1">
    <source>
        <dbReference type="ARBA" id="ARBA00022527"/>
    </source>
</evidence>
<dbReference type="PROSITE" id="PS00107">
    <property type="entry name" value="PROTEIN_KINASE_ATP"/>
    <property type="match status" value="1"/>
</dbReference>
<keyword evidence="7" id="KW-0040">ANK repeat</keyword>
<dbReference type="PROSITE" id="PS00108">
    <property type="entry name" value="PROTEIN_KINASE_ST"/>
    <property type="match status" value="1"/>
</dbReference>
<organism evidence="10 11">
    <name type="scientific">Tetrahymena thermophila (strain SB210)</name>
    <dbReference type="NCBI Taxonomy" id="312017"/>
    <lineage>
        <taxon>Eukaryota</taxon>
        <taxon>Sar</taxon>
        <taxon>Alveolata</taxon>
        <taxon>Ciliophora</taxon>
        <taxon>Intramacronucleata</taxon>
        <taxon>Oligohymenophorea</taxon>
        <taxon>Hymenostomatida</taxon>
        <taxon>Tetrahymenina</taxon>
        <taxon>Tetrahymenidae</taxon>
        <taxon>Tetrahymena</taxon>
    </lineage>
</organism>
<gene>
    <name evidence="10" type="ORF">TTHERM_00149880</name>
</gene>
<keyword evidence="4 8" id="KW-0547">Nucleotide-binding</keyword>
<evidence type="ECO:0000256" key="2">
    <source>
        <dbReference type="ARBA" id="ARBA00022553"/>
    </source>
</evidence>
<dbReference type="GeneID" id="7826045"/>
<dbReference type="InterPro" id="IPR036770">
    <property type="entry name" value="Ankyrin_rpt-contain_sf"/>
</dbReference>
<keyword evidence="1" id="KW-0723">Serine/threonine-protein kinase</keyword>
<dbReference type="Gene3D" id="1.25.40.20">
    <property type="entry name" value="Ankyrin repeat-containing domain"/>
    <property type="match status" value="1"/>
</dbReference>
<dbReference type="RefSeq" id="XP_001021623.2">
    <property type="nucleotide sequence ID" value="XM_001021623.4"/>
</dbReference>
<evidence type="ECO:0000259" key="9">
    <source>
        <dbReference type="PROSITE" id="PS50011"/>
    </source>
</evidence>
<evidence type="ECO:0000313" key="11">
    <source>
        <dbReference type="Proteomes" id="UP000009168"/>
    </source>
</evidence>
<dbReference type="SUPFAM" id="SSF48403">
    <property type="entry name" value="Ankyrin repeat"/>
    <property type="match status" value="1"/>
</dbReference>
<dbReference type="AlphaFoldDB" id="I7M9D4"/>
<dbReference type="GO" id="GO:0004674">
    <property type="term" value="F:protein serine/threonine kinase activity"/>
    <property type="evidence" value="ECO:0007669"/>
    <property type="project" value="UniProtKB-KW"/>
</dbReference>
<evidence type="ECO:0000256" key="7">
    <source>
        <dbReference type="PROSITE-ProRule" id="PRU00023"/>
    </source>
</evidence>
<feature type="binding site" evidence="8">
    <location>
        <position position="364"/>
    </location>
    <ligand>
        <name>ATP</name>
        <dbReference type="ChEBI" id="CHEBI:30616"/>
    </ligand>
</feature>
<evidence type="ECO:0000256" key="5">
    <source>
        <dbReference type="ARBA" id="ARBA00022777"/>
    </source>
</evidence>
<dbReference type="Proteomes" id="UP000009168">
    <property type="component" value="Unassembled WGS sequence"/>
</dbReference>
<protein>
    <submittedName>
        <fullName evidence="10">Serine/Threonine kinase domain protein</fullName>
    </submittedName>
</protein>
<dbReference type="InterPro" id="IPR008271">
    <property type="entry name" value="Ser/Thr_kinase_AS"/>
</dbReference>
<feature type="repeat" description="ANK" evidence="7">
    <location>
        <begin position="179"/>
        <end position="212"/>
    </location>
</feature>
<dbReference type="InterPro" id="IPR011009">
    <property type="entry name" value="Kinase-like_dom_sf"/>
</dbReference>
<keyword evidence="2" id="KW-0597">Phosphoprotein</keyword>
<dbReference type="Pfam" id="PF12796">
    <property type="entry name" value="Ank_2"/>
    <property type="match status" value="1"/>
</dbReference>
<dbReference type="EMBL" id="GG662603">
    <property type="protein sequence ID" value="EAS01377.2"/>
    <property type="molecule type" value="Genomic_DNA"/>
</dbReference>
<dbReference type="PROSITE" id="PS50011">
    <property type="entry name" value="PROTEIN_KINASE_DOM"/>
    <property type="match status" value="1"/>
</dbReference>
<keyword evidence="3" id="KW-0808">Transferase</keyword>
<keyword evidence="5 10" id="KW-0418">Kinase</keyword>
<evidence type="ECO:0000256" key="6">
    <source>
        <dbReference type="ARBA" id="ARBA00022840"/>
    </source>
</evidence>
<dbReference type="FunFam" id="1.10.510.10:FF:000008">
    <property type="entry name" value="Non-specific serine/threonine protein kinase"/>
    <property type="match status" value="1"/>
</dbReference>
<dbReference type="Gene3D" id="1.10.510.10">
    <property type="entry name" value="Transferase(Phosphotransferase) domain 1"/>
    <property type="match status" value="1"/>
</dbReference>
<dbReference type="OrthoDB" id="347657at2759"/>
<keyword evidence="6 8" id="KW-0067">ATP-binding</keyword>
<dbReference type="STRING" id="312017.I7M9D4"/>
<dbReference type="SUPFAM" id="SSF56112">
    <property type="entry name" value="Protein kinase-like (PK-like)"/>
    <property type="match status" value="1"/>
</dbReference>
<dbReference type="PROSITE" id="PS50297">
    <property type="entry name" value="ANK_REP_REGION"/>
    <property type="match status" value="2"/>
</dbReference>
<dbReference type="InterPro" id="IPR002110">
    <property type="entry name" value="Ankyrin_rpt"/>
</dbReference>
<evidence type="ECO:0000256" key="8">
    <source>
        <dbReference type="PROSITE-ProRule" id="PRU10141"/>
    </source>
</evidence>
<dbReference type="InterPro" id="IPR017441">
    <property type="entry name" value="Protein_kinase_ATP_BS"/>
</dbReference>
<proteinExistence type="predicted"/>
<evidence type="ECO:0000313" key="10">
    <source>
        <dbReference type="EMBL" id="EAS01377.2"/>
    </source>
</evidence>
<dbReference type="SMART" id="SM00220">
    <property type="entry name" value="S_TKc"/>
    <property type="match status" value="1"/>
</dbReference>
<dbReference type="InterPro" id="IPR000719">
    <property type="entry name" value="Prot_kinase_dom"/>
</dbReference>
<dbReference type="CDD" id="cd05123">
    <property type="entry name" value="STKc_AGC"/>
    <property type="match status" value="1"/>
</dbReference>
<dbReference type="Gene3D" id="3.30.200.20">
    <property type="entry name" value="Phosphorylase Kinase, domain 1"/>
    <property type="match status" value="1"/>
</dbReference>
<reference evidence="11" key="1">
    <citation type="journal article" date="2006" name="PLoS Biol.">
        <title>Macronuclear genome sequence of the ciliate Tetrahymena thermophila, a model eukaryote.</title>
        <authorList>
            <person name="Eisen J.A."/>
            <person name="Coyne R.S."/>
            <person name="Wu M."/>
            <person name="Wu D."/>
            <person name="Thiagarajan M."/>
            <person name="Wortman J.R."/>
            <person name="Badger J.H."/>
            <person name="Ren Q."/>
            <person name="Amedeo P."/>
            <person name="Jones K.M."/>
            <person name="Tallon L.J."/>
            <person name="Delcher A.L."/>
            <person name="Salzberg S.L."/>
            <person name="Silva J.C."/>
            <person name="Haas B.J."/>
            <person name="Majoros W.H."/>
            <person name="Farzad M."/>
            <person name="Carlton J.M."/>
            <person name="Smith R.K. Jr."/>
            <person name="Garg J."/>
            <person name="Pearlman R.E."/>
            <person name="Karrer K.M."/>
            <person name="Sun L."/>
            <person name="Manning G."/>
            <person name="Elde N.C."/>
            <person name="Turkewitz A.P."/>
            <person name="Asai D.J."/>
            <person name="Wilkes D.E."/>
            <person name="Wang Y."/>
            <person name="Cai H."/>
            <person name="Collins K."/>
            <person name="Stewart B.A."/>
            <person name="Lee S.R."/>
            <person name="Wilamowska K."/>
            <person name="Weinberg Z."/>
            <person name="Ruzzo W.L."/>
            <person name="Wloga D."/>
            <person name="Gaertig J."/>
            <person name="Frankel J."/>
            <person name="Tsao C.-C."/>
            <person name="Gorovsky M.A."/>
            <person name="Keeling P.J."/>
            <person name="Waller R.F."/>
            <person name="Patron N.J."/>
            <person name="Cherry J.M."/>
            <person name="Stover N.A."/>
            <person name="Krieger C.J."/>
            <person name="del Toro C."/>
            <person name="Ryder H.F."/>
            <person name="Williamson S.C."/>
            <person name="Barbeau R.A."/>
            <person name="Hamilton E.P."/>
            <person name="Orias E."/>
        </authorList>
    </citation>
    <scope>NUCLEOTIDE SEQUENCE [LARGE SCALE GENOMIC DNA]</scope>
    <source>
        <strain evidence="11">SB210</strain>
    </source>
</reference>
<evidence type="ECO:0000256" key="4">
    <source>
        <dbReference type="ARBA" id="ARBA00022741"/>
    </source>
</evidence>
<dbReference type="Pfam" id="PF00069">
    <property type="entry name" value="Pkinase"/>
    <property type="match status" value="1"/>
</dbReference>
<dbReference type="eggNOG" id="KOG0694">
    <property type="taxonomic scope" value="Eukaryota"/>
</dbReference>
<accession>I7M9D4</accession>
<name>I7M9D4_TETTS</name>
<feature type="repeat" description="ANK" evidence="7">
    <location>
        <begin position="213"/>
        <end position="245"/>
    </location>
</feature>
<dbReference type="KEGG" id="tet:TTHERM_00149880"/>
<evidence type="ECO:0000256" key="3">
    <source>
        <dbReference type="ARBA" id="ARBA00022679"/>
    </source>
</evidence>
<dbReference type="SMART" id="SM00248">
    <property type="entry name" value="ANK"/>
    <property type="match status" value="4"/>
</dbReference>
<dbReference type="InterPro" id="IPR045270">
    <property type="entry name" value="STKc_AGC"/>
</dbReference>
<dbReference type="PANTHER" id="PTHR24351">
    <property type="entry name" value="RIBOSOMAL PROTEIN S6 KINASE"/>
    <property type="match status" value="1"/>
</dbReference>
<dbReference type="GO" id="GO:0005524">
    <property type="term" value="F:ATP binding"/>
    <property type="evidence" value="ECO:0007669"/>
    <property type="project" value="UniProtKB-UniRule"/>
</dbReference>
<dbReference type="PROSITE" id="PS50088">
    <property type="entry name" value="ANK_REPEAT"/>
    <property type="match status" value="2"/>
</dbReference>